<dbReference type="Pfam" id="PF01381">
    <property type="entry name" value="HTH_3"/>
    <property type="match status" value="1"/>
</dbReference>
<reference evidence="2" key="2">
    <citation type="submission" date="2020-09" db="EMBL/GenBank/DDBJ databases">
        <authorList>
            <person name="Sun Q."/>
            <person name="Zhou Y."/>
        </authorList>
    </citation>
    <scope>NUCLEOTIDE SEQUENCE</scope>
    <source>
        <strain evidence="2">CGMCC 1.12777</strain>
    </source>
</reference>
<evidence type="ECO:0000259" key="1">
    <source>
        <dbReference type="Pfam" id="PF01381"/>
    </source>
</evidence>
<dbReference type="CDD" id="cd00093">
    <property type="entry name" value="HTH_XRE"/>
    <property type="match status" value="1"/>
</dbReference>
<dbReference type="RefSeq" id="WP_373284453.1">
    <property type="nucleotide sequence ID" value="NZ_BMFV01000025.1"/>
</dbReference>
<organism evidence="2 3">
    <name type="scientific">Pullulanibacillus pueri</name>
    <dbReference type="NCBI Taxonomy" id="1437324"/>
    <lineage>
        <taxon>Bacteria</taxon>
        <taxon>Bacillati</taxon>
        <taxon>Bacillota</taxon>
        <taxon>Bacilli</taxon>
        <taxon>Bacillales</taxon>
        <taxon>Sporolactobacillaceae</taxon>
        <taxon>Pullulanibacillus</taxon>
    </lineage>
</organism>
<accession>A0A8J3EN11</accession>
<feature type="domain" description="HTH cro/C1-type" evidence="1">
    <location>
        <begin position="16"/>
        <end position="60"/>
    </location>
</feature>
<name>A0A8J3EN11_9BACL</name>
<dbReference type="GO" id="GO:0003677">
    <property type="term" value="F:DNA binding"/>
    <property type="evidence" value="ECO:0007669"/>
    <property type="project" value="InterPro"/>
</dbReference>
<dbReference type="Gene3D" id="1.10.260.40">
    <property type="entry name" value="lambda repressor-like DNA-binding domains"/>
    <property type="match status" value="1"/>
</dbReference>
<reference evidence="2" key="1">
    <citation type="journal article" date="2014" name="Int. J. Syst. Evol. Microbiol.">
        <title>Complete genome sequence of Corynebacterium casei LMG S-19264T (=DSM 44701T), isolated from a smear-ripened cheese.</title>
        <authorList>
            <consortium name="US DOE Joint Genome Institute (JGI-PGF)"/>
            <person name="Walter F."/>
            <person name="Albersmeier A."/>
            <person name="Kalinowski J."/>
            <person name="Ruckert C."/>
        </authorList>
    </citation>
    <scope>NUCLEOTIDE SEQUENCE</scope>
    <source>
        <strain evidence="2">CGMCC 1.12777</strain>
    </source>
</reference>
<dbReference type="InterPro" id="IPR010982">
    <property type="entry name" value="Lambda_DNA-bd_dom_sf"/>
</dbReference>
<gene>
    <name evidence="2" type="ORF">GCM10007096_29730</name>
</gene>
<dbReference type="Proteomes" id="UP000656813">
    <property type="component" value="Unassembled WGS sequence"/>
</dbReference>
<dbReference type="InterPro" id="IPR001387">
    <property type="entry name" value="Cro/C1-type_HTH"/>
</dbReference>
<dbReference type="AlphaFoldDB" id="A0A8J3EN11"/>
<evidence type="ECO:0000313" key="2">
    <source>
        <dbReference type="EMBL" id="GGH85108.1"/>
    </source>
</evidence>
<protein>
    <recommendedName>
        <fullName evidence="1">HTH cro/C1-type domain-containing protein</fullName>
    </recommendedName>
</protein>
<dbReference type="EMBL" id="BMFV01000025">
    <property type="protein sequence ID" value="GGH85108.1"/>
    <property type="molecule type" value="Genomic_DNA"/>
</dbReference>
<comment type="caution">
    <text evidence="2">The sequence shown here is derived from an EMBL/GenBank/DDBJ whole genome shotgun (WGS) entry which is preliminary data.</text>
</comment>
<keyword evidence="3" id="KW-1185">Reference proteome</keyword>
<sequence>MFGLNKKRSKLGKWIDRNGFTQEDLIEESKVSRNTISKACSDPDYVPTGTTMKKILKAVRKVDPSAKSTDFWDI</sequence>
<proteinExistence type="predicted"/>
<evidence type="ECO:0000313" key="3">
    <source>
        <dbReference type="Proteomes" id="UP000656813"/>
    </source>
</evidence>
<dbReference type="SUPFAM" id="SSF47413">
    <property type="entry name" value="lambda repressor-like DNA-binding domains"/>
    <property type="match status" value="1"/>
</dbReference>